<proteinExistence type="predicted"/>
<reference evidence="1 2" key="1">
    <citation type="submission" date="2016-10" db="EMBL/GenBank/DDBJ databases">
        <authorList>
            <person name="de Groot N.N."/>
        </authorList>
    </citation>
    <scope>NUCLEOTIDE SEQUENCE [LARGE SCALE GENOMIC DNA]</scope>
    <source>
        <strain evidence="1 2">DSM 6793</strain>
    </source>
</reference>
<accession>A0A1I1DYM2</accession>
<name>A0A1I1DYM2_9BACT</name>
<dbReference type="Proteomes" id="UP000199514">
    <property type="component" value="Unassembled WGS sequence"/>
</dbReference>
<dbReference type="RefSeq" id="WP_091506819.1">
    <property type="nucleotide sequence ID" value="NZ_FOLE01000001.1"/>
</dbReference>
<sequence length="117" mass="13096">MQQRQYPDLKLYVFDSANYPSEAAAYTAACAKELIFANRVGCPYQFGYSPVWEKYKVSPKVYYFNVADLLNEEPALFEPADIAELTTVTYADFQAWLDNESGLPQAAANPAGESQSM</sequence>
<dbReference type="AlphaFoldDB" id="A0A1I1DYM2"/>
<dbReference type="EMBL" id="FOLE01000001">
    <property type="protein sequence ID" value="SFB79924.1"/>
    <property type="molecule type" value="Genomic_DNA"/>
</dbReference>
<evidence type="ECO:0000313" key="2">
    <source>
        <dbReference type="Proteomes" id="UP000199514"/>
    </source>
</evidence>
<organism evidence="1 2">
    <name type="scientific">Flexibacter flexilis DSM 6793</name>
    <dbReference type="NCBI Taxonomy" id="927664"/>
    <lineage>
        <taxon>Bacteria</taxon>
        <taxon>Pseudomonadati</taxon>
        <taxon>Bacteroidota</taxon>
        <taxon>Cytophagia</taxon>
        <taxon>Cytophagales</taxon>
        <taxon>Flexibacteraceae</taxon>
        <taxon>Flexibacter</taxon>
    </lineage>
</organism>
<dbReference type="STRING" id="927664.SAMN05421780_101533"/>
<gene>
    <name evidence="1" type="ORF">SAMN05421780_101533</name>
</gene>
<keyword evidence="2" id="KW-1185">Reference proteome</keyword>
<protein>
    <submittedName>
        <fullName evidence="1">Uncharacterized protein</fullName>
    </submittedName>
</protein>
<evidence type="ECO:0000313" key="1">
    <source>
        <dbReference type="EMBL" id="SFB79924.1"/>
    </source>
</evidence>